<name>A0A9P6M1D7_9FUNG</name>
<organism evidence="1 2">
    <name type="scientific">Modicella reniformis</name>
    <dbReference type="NCBI Taxonomy" id="1440133"/>
    <lineage>
        <taxon>Eukaryota</taxon>
        <taxon>Fungi</taxon>
        <taxon>Fungi incertae sedis</taxon>
        <taxon>Mucoromycota</taxon>
        <taxon>Mortierellomycotina</taxon>
        <taxon>Mortierellomycetes</taxon>
        <taxon>Mortierellales</taxon>
        <taxon>Mortierellaceae</taxon>
        <taxon>Modicella</taxon>
    </lineage>
</organism>
<gene>
    <name evidence="1" type="ORF">BGZ65_009046</name>
</gene>
<comment type="caution">
    <text evidence="1">The sequence shown here is derived from an EMBL/GenBank/DDBJ whole genome shotgun (WGS) entry which is preliminary data.</text>
</comment>
<dbReference type="EMBL" id="JAAAHW010006377">
    <property type="protein sequence ID" value="KAF9962503.1"/>
    <property type="molecule type" value="Genomic_DNA"/>
</dbReference>
<dbReference type="OrthoDB" id="2421456at2759"/>
<evidence type="ECO:0000313" key="1">
    <source>
        <dbReference type="EMBL" id="KAF9962503.1"/>
    </source>
</evidence>
<proteinExistence type="predicted"/>
<keyword evidence="2" id="KW-1185">Reference proteome</keyword>
<evidence type="ECO:0000313" key="2">
    <source>
        <dbReference type="Proteomes" id="UP000749646"/>
    </source>
</evidence>
<accession>A0A9P6M1D7</accession>
<dbReference type="Proteomes" id="UP000749646">
    <property type="component" value="Unassembled WGS sequence"/>
</dbReference>
<reference evidence="1" key="1">
    <citation type="journal article" date="2020" name="Fungal Divers.">
        <title>Resolving the Mortierellaceae phylogeny through synthesis of multi-gene phylogenetics and phylogenomics.</title>
        <authorList>
            <person name="Vandepol N."/>
            <person name="Liber J."/>
            <person name="Desiro A."/>
            <person name="Na H."/>
            <person name="Kennedy M."/>
            <person name="Barry K."/>
            <person name="Grigoriev I.V."/>
            <person name="Miller A.N."/>
            <person name="O'Donnell K."/>
            <person name="Stajich J.E."/>
            <person name="Bonito G."/>
        </authorList>
    </citation>
    <scope>NUCLEOTIDE SEQUENCE</scope>
    <source>
        <strain evidence="1">MES-2147</strain>
    </source>
</reference>
<sequence>MEGSSVEASGETPLQGCCRHLQAPFFDMKQPSEAEIVRTWIAVFESLAPRGTVISRSEECVSVSLEEEHTDFDLMFFSADGGQELSSFKVNRGLSKGAYRLQYLKNVRLNRAIMENQYKTSGIRPAIPFMCFNGWECTLSVLYQYKGIFVSKELHNICLPTTKEGLAKLLEGKSLQIIQTVMVWYNIFIQSD</sequence>
<protein>
    <submittedName>
        <fullName evidence="1">Uncharacterized protein</fullName>
    </submittedName>
</protein>
<dbReference type="AlphaFoldDB" id="A0A9P6M1D7"/>